<dbReference type="InterPro" id="IPR010432">
    <property type="entry name" value="RDD"/>
</dbReference>
<gene>
    <name evidence="8" type="ORF">ABW99_02425</name>
</gene>
<feature type="transmembrane region" description="Helical" evidence="6">
    <location>
        <begin position="60"/>
        <end position="80"/>
    </location>
</feature>
<evidence type="ECO:0000256" key="5">
    <source>
        <dbReference type="ARBA" id="ARBA00023136"/>
    </source>
</evidence>
<comment type="subcellular location">
    <subcellularLocation>
        <location evidence="1">Cell membrane</location>
        <topology evidence="1">Multi-pass membrane protein</topology>
    </subcellularLocation>
</comment>
<evidence type="ECO:0000256" key="3">
    <source>
        <dbReference type="ARBA" id="ARBA00022692"/>
    </source>
</evidence>
<dbReference type="RefSeq" id="WP_047212792.1">
    <property type="nucleotide sequence ID" value="NZ_CP011568.3"/>
</dbReference>
<keyword evidence="2" id="KW-1003">Cell membrane</keyword>
<feature type="transmembrane region" description="Helical" evidence="6">
    <location>
        <begin position="27"/>
        <end position="48"/>
    </location>
</feature>
<dbReference type="EMBL" id="CP011568">
    <property type="protein sequence ID" value="AKJ67255.1"/>
    <property type="molecule type" value="Genomic_DNA"/>
</dbReference>
<evidence type="ECO:0000256" key="4">
    <source>
        <dbReference type="ARBA" id="ARBA00022989"/>
    </source>
</evidence>
<evidence type="ECO:0000259" key="7">
    <source>
        <dbReference type="Pfam" id="PF06271"/>
    </source>
</evidence>
<keyword evidence="5 6" id="KW-0472">Membrane</keyword>
<keyword evidence="4 6" id="KW-1133">Transmembrane helix</keyword>
<dbReference type="STRING" id="445709.ABW99_02425"/>
<evidence type="ECO:0000256" key="2">
    <source>
        <dbReference type="ARBA" id="ARBA00022475"/>
    </source>
</evidence>
<sequence length="183" mass="20801">MSDSTHATAPCPAAPALLAVPTLRRRVLCVIYEALILFGVLFITGYLFSTLTQQRSALMYRHALQLWLFLVLGAYFTWFWRHGGQTLPMKTWKIRVVGADLRAVSLPRAVLRYCLCWLWFVPGMALDWLFGIKDWSSVGVASAWVALWACTMFIDRDRQFLHDRLAGTRLVSVIETPSVPRPA</sequence>
<keyword evidence="9" id="KW-1185">Reference proteome</keyword>
<evidence type="ECO:0000313" key="8">
    <source>
        <dbReference type="EMBL" id="AKJ67255.1"/>
    </source>
</evidence>
<organism evidence="8 9">
    <name type="scientific">Pandoraea thiooxydans</name>
    <dbReference type="NCBI Taxonomy" id="445709"/>
    <lineage>
        <taxon>Bacteria</taxon>
        <taxon>Pseudomonadati</taxon>
        <taxon>Pseudomonadota</taxon>
        <taxon>Betaproteobacteria</taxon>
        <taxon>Burkholderiales</taxon>
        <taxon>Burkholderiaceae</taxon>
        <taxon>Pandoraea</taxon>
    </lineage>
</organism>
<dbReference type="GO" id="GO:0005886">
    <property type="term" value="C:plasma membrane"/>
    <property type="evidence" value="ECO:0007669"/>
    <property type="project" value="UniProtKB-SubCell"/>
</dbReference>
<feature type="transmembrane region" description="Helical" evidence="6">
    <location>
        <begin position="135"/>
        <end position="154"/>
    </location>
</feature>
<dbReference type="PANTHER" id="PTHR36115">
    <property type="entry name" value="PROLINE-RICH ANTIGEN HOMOLOG-RELATED"/>
    <property type="match status" value="1"/>
</dbReference>
<dbReference type="PATRIC" id="fig|445709.3.peg.527"/>
<accession>A0A0G3EJY8</accession>
<protein>
    <recommendedName>
        <fullName evidence="7">RDD domain-containing protein</fullName>
    </recommendedName>
</protein>
<dbReference type="Pfam" id="PF06271">
    <property type="entry name" value="RDD"/>
    <property type="match status" value="1"/>
</dbReference>
<proteinExistence type="predicted"/>
<keyword evidence="3 6" id="KW-0812">Transmembrane</keyword>
<evidence type="ECO:0000313" key="9">
    <source>
        <dbReference type="Proteomes" id="UP000036700"/>
    </source>
</evidence>
<dbReference type="PANTHER" id="PTHR36115:SF10">
    <property type="entry name" value="RDD DOMAIN-CONTAINING PROTEIN"/>
    <property type="match status" value="1"/>
</dbReference>
<dbReference type="KEGG" id="ptx:ABW99_02425"/>
<dbReference type="InterPro" id="IPR051791">
    <property type="entry name" value="Pra-immunoreactive"/>
</dbReference>
<feature type="transmembrane region" description="Helical" evidence="6">
    <location>
        <begin position="110"/>
        <end position="129"/>
    </location>
</feature>
<evidence type="ECO:0000256" key="1">
    <source>
        <dbReference type="ARBA" id="ARBA00004651"/>
    </source>
</evidence>
<reference evidence="9" key="1">
    <citation type="submission" date="2015-06" db="EMBL/GenBank/DDBJ databases">
        <authorList>
            <person name="Lim Y.L."/>
            <person name="Ee R."/>
            <person name="Yong D."/>
            <person name="How K.Y."/>
            <person name="Yin W.F."/>
            <person name="Chan K.G."/>
        </authorList>
    </citation>
    <scope>NUCLEOTIDE SEQUENCE [LARGE SCALE GENOMIC DNA]</scope>
    <source>
        <strain evidence="9">DSM 25325</strain>
    </source>
</reference>
<dbReference type="OrthoDB" id="5298807at2"/>
<feature type="domain" description="RDD" evidence="7">
    <location>
        <begin position="21"/>
        <end position="167"/>
    </location>
</feature>
<name>A0A0G3EJY8_9BURK</name>
<dbReference type="Proteomes" id="UP000036700">
    <property type="component" value="Chromosome"/>
</dbReference>
<evidence type="ECO:0000256" key="6">
    <source>
        <dbReference type="SAM" id="Phobius"/>
    </source>
</evidence>
<dbReference type="AlphaFoldDB" id="A0A0G3EJY8"/>